<sequence>MTTATRDLFGGTIKALLPTSLIDASDLRQVPDTQEVFLYPDSSISVIVEILERVAASSFADAAKFHFDSLAHDNSATGTQVHDVTVIPNDRGDETPSVIVLKGRQQVPKFNRTVPDDVQILMGLFRVEQKNVDLVVTFNVPVTSEDGGAVGDEGLRAAQADFENMVRSLQIIDYGLFV</sequence>
<evidence type="ECO:0000313" key="4">
    <source>
        <dbReference type="EMBL" id="KAL0947141.1"/>
    </source>
</evidence>
<evidence type="ECO:0000256" key="2">
    <source>
        <dbReference type="ARBA" id="ARBA00022448"/>
    </source>
</evidence>
<evidence type="ECO:0000256" key="1">
    <source>
        <dbReference type="ARBA" id="ARBA00010307"/>
    </source>
</evidence>
<name>A0ABR3IV89_9AGAR</name>
<dbReference type="EMBL" id="JASNQZ010000015">
    <property type="protein sequence ID" value="KAL0947141.1"/>
    <property type="molecule type" value="Genomic_DNA"/>
</dbReference>
<protein>
    <recommendedName>
        <fullName evidence="6">Ran guanine nucleotide release factor</fullName>
    </recommendedName>
</protein>
<organism evidence="4 5">
    <name type="scientific">Hohenbuehelia grisea</name>
    <dbReference type="NCBI Taxonomy" id="104357"/>
    <lineage>
        <taxon>Eukaryota</taxon>
        <taxon>Fungi</taxon>
        <taxon>Dikarya</taxon>
        <taxon>Basidiomycota</taxon>
        <taxon>Agaricomycotina</taxon>
        <taxon>Agaricomycetes</taxon>
        <taxon>Agaricomycetidae</taxon>
        <taxon>Agaricales</taxon>
        <taxon>Pleurotineae</taxon>
        <taxon>Pleurotaceae</taxon>
        <taxon>Hohenbuehelia</taxon>
    </lineage>
</organism>
<dbReference type="SUPFAM" id="SSF55724">
    <property type="entry name" value="Mog1p/PsbP-like"/>
    <property type="match status" value="1"/>
</dbReference>
<dbReference type="Gene3D" id="3.40.1000.10">
    <property type="entry name" value="Mog1/PsbP, alpha/beta/alpha sandwich"/>
    <property type="match status" value="1"/>
</dbReference>
<comment type="similarity">
    <text evidence="1">Belongs to the MOG1 family.</text>
</comment>
<keyword evidence="5" id="KW-1185">Reference proteome</keyword>
<evidence type="ECO:0008006" key="6">
    <source>
        <dbReference type="Google" id="ProtNLM"/>
    </source>
</evidence>
<accession>A0ABR3IV89</accession>
<evidence type="ECO:0000256" key="3">
    <source>
        <dbReference type="ARBA" id="ARBA00022927"/>
    </source>
</evidence>
<comment type="caution">
    <text evidence="4">The sequence shown here is derived from an EMBL/GenBank/DDBJ whole genome shotgun (WGS) entry which is preliminary data.</text>
</comment>
<reference evidence="5" key="1">
    <citation type="submission" date="2024-06" db="EMBL/GenBank/DDBJ databases">
        <title>Multi-omics analyses provide insights into the biosynthesis of the anticancer antibiotic pleurotin in Hohenbuehelia grisea.</title>
        <authorList>
            <person name="Weaver J.A."/>
            <person name="Alberti F."/>
        </authorList>
    </citation>
    <scope>NUCLEOTIDE SEQUENCE [LARGE SCALE GENOMIC DNA]</scope>
    <source>
        <strain evidence="5">T-177</strain>
    </source>
</reference>
<dbReference type="Pfam" id="PF04603">
    <property type="entry name" value="Mog1"/>
    <property type="match status" value="1"/>
</dbReference>
<dbReference type="InterPro" id="IPR007681">
    <property type="entry name" value="Mog1"/>
</dbReference>
<dbReference type="PANTHER" id="PTHR15837">
    <property type="entry name" value="RAN GUANINE NUCLEOTIDE RELEASE FACTOR"/>
    <property type="match status" value="1"/>
</dbReference>
<keyword evidence="2" id="KW-0813">Transport</keyword>
<gene>
    <name evidence="4" type="ORF">HGRIS_013269</name>
</gene>
<dbReference type="Proteomes" id="UP001556367">
    <property type="component" value="Unassembled WGS sequence"/>
</dbReference>
<evidence type="ECO:0000313" key="5">
    <source>
        <dbReference type="Proteomes" id="UP001556367"/>
    </source>
</evidence>
<keyword evidence="3" id="KW-0653">Protein transport</keyword>
<dbReference type="InterPro" id="IPR016123">
    <property type="entry name" value="Mog1/PsbP_a/b/a-sand"/>
</dbReference>
<proteinExistence type="inferred from homology"/>
<dbReference type="PANTHER" id="PTHR15837:SF0">
    <property type="entry name" value="RAN GUANINE NUCLEOTIDE RELEASE FACTOR"/>
    <property type="match status" value="1"/>
</dbReference>